<sequence>MLFFMPTTLQQVDVEVFAVCYQKSSDIQRYSRQALCIFTEPLNTYEARRYHGSGVSVIENRISVSRSAQASIAGMFTLRTRSGSAPRAPRTPNRERNDDRRRRPRERSALGAGRLRFPADPGTGSVRGASLSESNNR</sequence>
<feature type="region of interest" description="Disordered" evidence="1">
    <location>
        <begin position="75"/>
        <end position="137"/>
    </location>
</feature>
<accession>A0A4C1WQF5</accession>
<protein>
    <submittedName>
        <fullName evidence="2">Uncharacterized protein</fullName>
    </submittedName>
</protein>
<dbReference type="Proteomes" id="UP000299102">
    <property type="component" value="Unassembled WGS sequence"/>
</dbReference>
<keyword evidence="3" id="KW-1185">Reference proteome</keyword>
<proteinExistence type="predicted"/>
<dbReference type="EMBL" id="BGZK01000618">
    <property type="protein sequence ID" value="GBP53223.1"/>
    <property type="molecule type" value="Genomic_DNA"/>
</dbReference>
<dbReference type="AlphaFoldDB" id="A0A4C1WQF5"/>
<comment type="caution">
    <text evidence="2">The sequence shown here is derived from an EMBL/GenBank/DDBJ whole genome shotgun (WGS) entry which is preliminary data.</text>
</comment>
<evidence type="ECO:0000313" key="2">
    <source>
        <dbReference type="EMBL" id="GBP53223.1"/>
    </source>
</evidence>
<reference evidence="2 3" key="1">
    <citation type="journal article" date="2019" name="Commun. Biol.">
        <title>The bagworm genome reveals a unique fibroin gene that provides high tensile strength.</title>
        <authorList>
            <person name="Kono N."/>
            <person name="Nakamura H."/>
            <person name="Ohtoshi R."/>
            <person name="Tomita M."/>
            <person name="Numata K."/>
            <person name="Arakawa K."/>
        </authorList>
    </citation>
    <scope>NUCLEOTIDE SEQUENCE [LARGE SCALE GENOMIC DNA]</scope>
</reference>
<evidence type="ECO:0000256" key="1">
    <source>
        <dbReference type="SAM" id="MobiDB-lite"/>
    </source>
</evidence>
<organism evidence="2 3">
    <name type="scientific">Eumeta variegata</name>
    <name type="common">Bagworm moth</name>
    <name type="synonym">Eumeta japonica</name>
    <dbReference type="NCBI Taxonomy" id="151549"/>
    <lineage>
        <taxon>Eukaryota</taxon>
        <taxon>Metazoa</taxon>
        <taxon>Ecdysozoa</taxon>
        <taxon>Arthropoda</taxon>
        <taxon>Hexapoda</taxon>
        <taxon>Insecta</taxon>
        <taxon>Pterygota</taxon>
        <taxon>Neoptera</taxon>
        <taxon>Endopterygota</taxon>
        <taxon>Lepidoptera</taxon>
        <taxon>Glossata</taxon>
        <taxon>Ditrysia</taxon>
        <taxon>Tineoidea</taxon>
        <taxon>Psychidae</taxon>
        <taxon>Oiketicinae</taxon>
        <taxon>Eumeta</taxon>
    </lineage>
</organism>
<feature type="compositionally biased region" description="Basic and acidic residues" evidence="1">
    <location>
        <begin position="92"/>
        <end position="101"/>
    </location>
</feature>
<name>A0A4C1WQF5_EUMVA</name>
<gene>
    <name evidence="2" type="ORF">EVAR_9000_1</name>
</gene>
<evidence type="ECO:0000313" key="3">
    <source>
        <dbReference type="Proteomes" id="UP000299102"/>
    </source>
</evidence>